<dbReference type="AlphaFoldDB" id="A0A814CSY0"/>
<name>A0A814CSY0_9BILA</name>
<protein>
    <submittedName>
        <fullName evidence="1">Uncharacterized protein</fullName>
    </submittedName>
</protein>
<evidence type="ECO:0000313" key="1">
    <source>
        <dbReference type="EMBL" id="CAF0945386.1"/>
    </source>
</evidence>
<comment type="caution">
    <text evidence="1">The sequence shown here is derived from an EMBL/GenBank/DDBJ whole genome shotgun (WGS) entry which is preliminary data.</text>
</comment>
<dbReference type="Proteomes" id="UP000663891">
    <property type="component" value="Unassembled WGS sequence"/>
</dbReference>
<reference evidence="1" key="1">
    <citation type="submission" date="2021-02" db="EMBL/GenBank/DDBJ databases">
        <authorList>
            <person name="Nowell W R."/>
        </authorList>
    </citation>
    <scope>NUCLEOTIDE SEQUENCE</scope>
</reference>
<sequence>MDEDNKLNYRYFQRTFPDAIELIERRENISRSIPSDQNDNFTWNWDNNVIYDQMYSDPRNDRVVASTTIQDKMWTFLGVG</sequence>
<accession>A0A814CSY0</accession>
<dbReference type="EMBL" id="CAJNON010000088">
    <property type="protein sequence ID" value="CAF0945386.1"/>
    <property type="molecule type" value="Genomic_DNA"/>
</dbReference>
<organism evidence="1 2">
    <name type="scientific">Adineta steineri</name>
    <dbReference type="NCBI Taxonomy" id="433720"/>
    <lineage>
        <taxon>Eukaryota</taxon>
        <taxon>Metazoa</taxon>
        <taxon>Spiralia</taxon>
        <taxon>Gnathifera</taxon>
        <taxon>Rotifera</taxon>
        <taxon>Eurotatoria</taxon>
        <taxon>Bdelloidea</taxon>
        <taxon>Adinetida</taxon>
        <taxon>Adinetidae</taxon>
        <taxon>Adineta</taxon>
    </lineage>
</organism>
<gene>
    <name evidence="1" type="ORF">VCS650_LOCUS11752</name>
</gene>
<proteinExistence type="predicted"/>
<evidence type="ECO:0000313" key="2">
    <source>
        <dbReference type="Proteomes" id="UP000663891"/>
    </source>
</evidence>